<evidence type="ECO:0000313" key="9">
    <source>
        <dbReference type="EMBL" id="KAF2195064.1"/>
    </source>
</evidence>
<feature type="transmembrane region" description="Helical" evidence="7">
    <location>
        <begin position="182"/>
        <end position="201"/>
    </location>
</feature>
<feature type="transmembrane region" description="Helical" evidence="7">
    <location>
        <begin position="44"/>
        <end position="63"/>
    </location>
</feature>
<dbReference type="InterPro" id="IPR049326">
    <property type="entry name" value="Rhodopsin_dom_fungi"/>
</dbReference>
<dbReference type="Proteomes" id="UP000800200">
    <property type="component" value="Unassembled WGS sequence"/>
</dbReference>
<feature type="domain" description="Rhodopsin" evidence="8">
    <location>
        <begin position="92"/>
        <end position="205"/>
    </location>
</feature>
<dbReference type="Pfam" id="PF20684">
    <property type="entry name" value="Fung_rhodopsin"/>
    <property type="match status" value="1"/>
</dbReference>
<keyword evidence="2 7" id="KW-0812">Transmembrane</keyword>
<dbReference type="PANTHER" id="PTHR33048:SF143">
    <property type="entry name" value="EXTRACELLULAR MEMBRANE PROTEIN CFEM DOMAIN-CONTAINING PROTEIN-RELATED"/>
    <property type="match status" value="1"/>
</dbReference>
<evidence type="ECO:0000256" key="2">
    <source>
        <dbReference type="ARBA" id="ARBA00022692"/>
    </source>
</evidence>
<keyword evidence="4 7" id="KW-0472">Membrane</keyword>
<evidence type="ECO:0000256" key="1">
    <source>
        <dbReference type="ARBA" id="ARBA00004141"/>
    </source>
</evidence>
<feature type="compositionally biased region" description="Polar residues" evidence="6">
    <location>
        <begin position="230"/>
        <end position="245"/>
    </location>
</feature>
<keyword evidence="10" id="KW-1185">Reference proteome</keyword>
<dbReference type="InterPro" id="IPR052337">
    <property type="entry name" value="SAT4-like"/>
</dbReference>
<evidence type="ECO:0000256" key="6">
    <source>
        <dbReference type="SAM" id="MobiDB-lite"/>
    </source>
</evidence>
<dbReference type="AlphaFoldDB" id="A0A6A6EU13"/>
<evidence type="ECO:0000256" key="3">
    <source>
        <dbReference type="ARBA" id="ARBA00022989"/>
    </source>
</evidence>
<comment type="similarity">
    <text evidence="5">Belongs to the SAT4 family.</text>
</comment>
<evidence type="ECO:0000256" key="7">
    <source>
        <dbReference type="SAM" id="Phobius"/>
    </source>
</evidence>
<name>A0A6A6EU13_9PEZI</name>
<keyword evidence="3 7" id="KW-1133">Transmembrane helix</keyword>
<accession>A0A6A6EU13</accession>
<gene>
    <name evidence="9" type="ORF">K469DRAFT_733817</name>
</gene>
<dbReference type="EMBL" id="ML994610">
    <property type="protein sequence ID" value="KAF2195064.1"/>
    <property type="molecule type" value="Genomic_DNA"/>
</dbReference>
<dbReference type="GO" id="GO:0016020">
    <property type="term" value="C:membrane"/>
    <property type="evidence" value="ECO:0007669"/>
    <property type="project" value="UniProtKB-SubCell"/>
</dbReference>
<organism evidence="9 10">
    <name type="scientific">Zopfia rhizophila CBS 207.26</name>
    <dbReference type="NCBI Taxonomy" id="1314779"/>
    <lineage>
        <taxon>Eukaryota</taxon>
        <taxon>Fungi</taxon>
        <taxon>Dikarya</taxon>
        <taxon>Ascomycota</taxon>
        <taxon>Pezizomycotina</taxon>
        <taxon>Dothideomycetes</taxon>
        <taxon>Dothideomycetes incertae sedis</taxon>
        <taxon>Zopfiaceae</taxon>
        <taxon>Zopfia</taxon>
    </lineage>
</organism>
<evidence type="ECO:0000313" key="10">
    <source>
        <dbReference type="Proteomes" id="UP000800200"/>
    </source>
</evidence>
<reference evidence="9" key="1">
    <citation type="journal article" date="2020" name="Stud. Mycol.">
        <title>101 Dothideomycetes genomes: a test case for predicting lifestyles and emergence of pathogens.</title>
        <authorList>
            <person name="Haridas S."/>
            <person name="Albert R."/>
            <person name="Binder M."/>
            <person name="Bloem J."/>
            <person name="Labutti K."/>
            <person name="Salamov A."/>
            <person name="Andreopoulos B."/>
            <person name="Baker S."/>
            <person name="Barry K."/>
            <person name="Bills G."/>
            <person name="Bluhm B."/>
            <person name="Cannon C."/>
            <person name="Castanera R."/>
            <person name="Culley D."/>
            <person name="Daum C."/>
            <person name="Ezra D."/>
            <person name="Gonzalez J."/>
            <person name="Henrissat B."/>
            <person name="Kuo A."/>
            <person name="Liang C."/>
            <person name="Lipzen A."/>
            <person name="Lutzoni F."/>
            <person name="Magnuson J."/>
            <person name="Mondo S."/>
            <person name="Nolan M."/>
            <person name="Ohm R."/>
            <person name="Pangilinan J."/>
            <person name="Park H.-J."/>
            <person name="Ramirez L."/>
            <person name="Alfaro M."/>
            <person name="Sun H."/>
            <person name="Tritt A."/>
            <person name="Yoshinaga Y."/>
            <person name="Zwiers L.-H."/>
            <person name="Turgeon B."/>
            <person name="Goodwin S."/>
            <person name="Spatafora J."/>
            <person name="Crous P."/>
            <person name="Grigoriev I."/>
        </authorList>
    </citation>
    <scope>NUCLEOTIDE SEQUENCE</scope>
    <source>
        <strain evidence="9">CBS 207.26</strain>
    </source>
</reference>
<feature type="transmembrane region" description="Helical" evidence="7">
    <location>
        <begin position="143"/>
        <end position="162"/>
    </location>
</feature>
<dbReference type="OrthoDB" id="2496787at2759"/>
<protein>
    <recommendedName>
        <fullName evidence="8">Rhodopsin domain-containing protein</fullName>
    </recommendedName>
</protein>
<comment type="subcellular location">
    <subcellularLocation>
        <location evidence="1">Membrane</location>
        <topology evidence="1">Multi-pass membrane protein</topology>
    </subcellularLocation>
</comment>
<feature type="region of interest" description="Disordered" evidence="6">
    <location>
        <begin position="223"/>
        <end position="259"/>
    </location>
</feature>
<proteinExistence type="inferred from homology"/>
<evidence type="ECO:0000259" key="8">
    <source>
        <dbReference type="Pfam" id="PF20684"/>
    </source>
</evidence>
<feature type="transmembrane region" description="Helical" evidence="7">
    <location>
        <begin position="12"/>
        <end position="32"/>
    </location>
</feature>
<evidence type="ECO:0000256" key="5">
    <source>
        <dbReference type="ARBA" id="ARBA00038359"/>
    </source>
</evidence>
<evidence type="ECO:0000256" key="4">
    <source>
        <dbReference type="ARBA" id="ARBA00023136"/>
    </source>
</evidence>
<dbReference type="PANTHER" id="PTHR33048">
    <property type="entry name" value="PTH11-LIKE INTEGRAL MEMBRANE PROTEIN (AFU_ORTHOLOGUE AFUA_5G11245)"/>
    <property type="match status" value="1"/>
</dbReference>
<feature type="transmembrane region" description="Helical" evidence="7">
    <location>
        <begin position="107"/>
        <end position="131"/>
    </location>
</feature>
<sequence>MCGAPVRDITSATPIVIGFSSGAALFAVITRCISTGGVFSPDDIFAVASMVFALPMATLEFFVSADGFGKDIWTIPTDKIYEMVKFTWLTETSWDGEHKGKCINFHIFAWVHAGINIVLDAIIILGTIPELLKLSLSTKRKVYIVMMFSIGLFTTIVSVIRLKSLVPFSASTNPTYDNVPTAYWSVLEAFVGIFCVCMLALRRFLAAIFPRCFRSTQSNSKYNDYDNRPNKPSTGKRTGPKNSKASFGGSFGGHGEDDEVRPVELGWSGKGWVVGTRSQEGNERVGTEPGRSRGTFYKPWTQGVFTILILGVK</sequence>